<evidence type="ECO:0000256" key="2">
    <source>
        <dbReference type="SAM" id="Phobius"/>
    </source>
</evidence>
<keyword evidence="2" id="KW-0472">Membrane</keyword>
<proteinExistence type="predicted"/>
<protein>
    <submittedName>
        <fullName evidence="4">Ankyrin repeat-containing domain, major facilitator superfamily domain, PGG</fullName>
    </submittedName>
</protein>
<sequence length="783" mass="88353">MFFQQIQLLMRKVEIHRNQKQKAMRLLESKQKNVFSAKSNANDKGGNPAESEAIGKVETGIKTKDSHPITIVDTETETRDKNVFSAITTANDKGGNQAESEAKGKEATQIETKDQADLKIQGENFETKIQSLFEDAIRNRKWGRVVNELLLDEGARKAPINSVGNTVLHIAVGLRYDFIIKRVLRSIKDNLTDIKNFEGSTLLHIAAIVGNTNAAQVLIKHDKRLLNTTDNNKKTPLDKAYENMHLDTIDYLLMEAAEDETKMKKPAGDVEGKGTAKEIGVKLLVNAISAKHYDFASKLMDKNPEYATSDNSVLMAMARTFPSGLDNEETLVYPNPGNIRDAIVNRSKRLFDVLEDISFFLEDDMSSILRCQDSFQDVVLFFLRVPTAMVYLIYLLIPLLLLMVSYPFSMLYHLLWKVASTIVPPIRNLEKKKKEYDHAKRILDLVCMKIKEKHLNDRDDSFYEGPFLEAACRNASEVVNGILKIWPQAIRCTNKNGHDIIQLATIHRSEKVYNLIYSWGDRMSIYRTMKDSSNNNMLHLAGRLAPSNKLKLITGAALQLQRELQWREEVKKIVYPASMTEVNIFNDTPEMVFTKEHQNLVKEGEEWIKTVAESCSITATLIITIVFAAAITVPGGTRQETGIPMFLEEAAFTVFAISDAISLFSSTTALLLFLSTLTARFAQEGFLSRLPRRLIIGLCALLISTAAMMVAFGATLFLVFCRDKMWMLVPVCGLAFLPIAVFCYLQVPLMIDLFQSTYISMFGKDNHNNSNLDPNDMRFFFGK</sequence>
<dbReference type="InterPro" id="IPR026961">
    <property type="entry name" value="PGG_dom"/>
</dbReference>
<dbReference type="InterPro" id="IPR002110">
    <property type="entry name" value="Ankyrin_rpt"/>
</dbReference>
<accession>A0A9K3JDE2</accession>
<feature type="transmembrane region" description="Helical" evidence="2">
    <location>
        <begin position="611"/>
        <end position="631"/>
    </location>
</feature>
<reference evidence="4" key="1">
    <citation type="journal article" date="2017" name="Nature">
        <title>The sunflower genome provides insights into oil metabolism, flowering and Asterid evolution.</title>
        <authorList>
            <person name="Badouin H."/>
            <person name="Gouzy J."/>
            <person name="Grassa C.J."/>
            <person name="Murat F."/>
            <person name="Staton S.E."/>
            <person name="Cottret L."/>
            <person name="Lelandais-Briere C."/>
            <person name="Owens G.L."/>
            <person name="Carrere S."/>
            <person name="Mayjonade B."/>
            <person name="Legrand L."/>
            <person name="Gill N."/>
            <person name="Kane N.C."/>
            <person name="Bowers J.E."/>
            <person name="Hubner S."/>
            <person name="Bellec A."/>
            <person name="Berard A."/>
            <person name="Berges H."/>
            <person name="Blanchet N."/>
            <person name="Boniface M.C."/>
            <person name="Brunel D."/>
            <person name="Catrice O."/>
            <person name="Chaidir N."/>
            <person name="Claudel C."/>
            <person name="Donnadieu C."/>
            <person name="Faraut T."/>
            <person name="Fievet G."/>
            <person name="Helmstetter N."/>
            <person name="King M."/>
            <person name="Knapp S.J."/>
            <person name="Lai Z."/>
            <person name="Le Paslier M.C."/>
            <person name="Lippi Y."/>
            <person name="Lorenzon L."/>
            <person name="Mandel J.R."/>
            <person name="Marage G."/>
            <person name="Marchand G."/>
            <person name="Marquand E."/>
            <person name="Bret-Mestries E."/>
            <person name="Morien E."/>
            <person name="Nambeesan S."/>
            <person name="Nguyen T."/>
            <person name="Pegot-Espagnet P."/>
            <person name="Pouilly N."/>
            <person name="Raftis F."/>
            <person name="Sallet E."/>
            <person name="Schiex T."/>
            <person name="Thomas J."/>
            <person name="Vandecasteele C."/>
            <person name="Vares D."/>
            <person name="Vear F."/>
            <person name="Vautrin S."/>
            <person name="Crespi M."/>
            <person name="Mangin B."/>
            <person name="Burke J.M."/>
            <person name="Salse J."/>
            <person name="Munos S."/>
            <person name="Vincourt P."/>
            <person name="Rieseberg L.H."/>
            <person name="Langlade N.B."/>
        </authorList>
    </citation>
    <scope>NUCLEOTIDE SEQUENCE</scope>
    <source>
        <tissue evidence="4">Leaves</tissue>
    </source>
</reference>
<dbReference type="GO" id="GO:0016020">
    <property type="term" value="C:membrane"/>
    <property type="evidence" value="ECO:0000318"/>
    <property type="project" value="GO_Central"/>
</dbReference>
<feature type="transmembrane region" description="Helical" evidence="2">
    <location>
        <begin position="725"/>
        <end position="745"/>
    </location>
</feature>
<dbReference type="EMBL" id="MNCJ02000318">
    <property type="protein sequence ID" value="KAF5813014.1"/>
    <property type="molecule type" value="Genomic_DNA"/>
</dbReference>
<dbReference type="PROSITE" id="PS50088">
    <property type="entry name" value="ANK_REPEAT"/>
    <property type="match status" value="1"/>
</dbReference>
<dbReference type="SUPFAM" id="SSF48403">
    <property type="entry name" value="Ankyrin repeat"/>
    <property type="match status" value="1"/>
</dbReference>
<dbReference type="Gramene" id="mRNA:HanXRQr2_Chr03g0093261">
    <property type="protein sequence ID" value="mRNA:HanXRQr2_Chr03g0093261"/>
    <property type="gene ID" value="HanXRQr2_Chr03g0093261"/>
</dbReference>
<keyword evidence="2" id="KW-1133">Transmembrane helix</keyword>
<dbReference type="Pfam" id="PF12796">
    <property type="entry name" value="Ank_2"/>
    <property type="match status" value="1"/>
</dbReference>
<comment type="caution">
    <text evidence="4">The sequence shown here is derived from an EMBL/GenBank/DDBJ whole genome shotgun (WGS) entry which is preliminary data.</text>
</comment>
<feature type="transmembrane region" description="Helical" evidence="2">
    <location>
        <begin position="651"/>
        <end position="674"/>
    </location>
</feature>
<keyword evidence="1" id="KW-0040">ANK repeat</keyword>
<dbReference type="AlphaFoldDB" id="A0A9K3JDE2"/>
<keyword evidence="5" id="KW-1185">Reference proteome</keyword>
<evidence type="ECO:0000259" key="3">
    <source>
        <dbReference type="Pfam" id="PF13962"/>
    </source>
</evidence>
<name>A0A9K3JDE2_HELAN</name>
<dbReference type="InterPro" id="IPR036770">
    <property type="entry name" value="Ankyrin_rpt-contain_sf"/>
</dbReference>
<evidence type="ECO:0000256" key="1">
    <source>
        <dbReference type="PROSITE-ProRule" id="PRU00023"/>
    </source>
</evidence>
<dbReference type="SMART" id="SM00248">
    <property type="entry name" value="ANK"/>
    <property type="match status" value="3"/>
</dbReference>
<evidence type="ECO:0000313" key="4">
    <source>
        <dbReference type="EMBL" id="KAF5813014.1"/>
    </source>
</evidence>
<dbReference type="PANTHER" id="PTHR24177:SF475">
    <property type="entry name" value="ANKYRIN REPEAT-CONTAINING DOMAIN, PGG DOMAIN PROTEIN-RELATED"/>
    <property type="match status" value="1"/>
</dbReference>
<dbReference type="Pfam" id="PF13962">
    <property type="entry name" value="PGG"/>
    <property type="match status" value="1"/>
</dbReference>
<feature type="transmembrane region" description="Helical" evidence="2">
    <location>
        <begin position="694"/>
        <end position="719"/>
    </location>
</feature>
<keyword evidence="2" id="KW-0812">Transmembrane</keyword>
<dbReference type="Proteomes" id="UP000215914">
    <property type="component" value="Unassembled WGS sequence"/>
</dbReference>
<feature type="domain" description="PGG" evidence="3">
    <location>
        <begin position="605"/>
        <end position="718"/>
    </location>
</feature>
<dbReference type="PANTHER" id="PTHR24177">
    <property type="entry name" value="CASKIN"/>
    <property type="match status" value="1"/>
</dbReference>
<gene>
    <name evidence="4" type="ORF">HanXRQr2_Chr03g0093261</name>
</gene>
<feature type="repeat" description="ANK" evidence="1">
    <location>
        <begin position="198"/>
        <end position="230"/>
    </location>
</feature>
<dbReference type="Gene3D" id="1.25.40.20">
    <property type="entry name" value="Ankyrin repeat-containing domain"/>
    <property type="match status" value="1"/>
</dbReference>
<organism evidence="4 5">
    <name type="scientific">Helianthus annuus</name>
    <name type="common">Common sunflower</name>
    <dbReference type="NCBI Taxonomy" id="4232"/>
    <lineage>
        <taxon>Eukaryota</taxon>
        <taxon>Viridiplantae</taxon>
        <taxon>Streptophyta</taxon>
        <taxon>Embryophyta</taxon>
        <taxon>Tracheophyta</taxon>
        <taxon>Spermatophyta</taxon>
        <taxon>Magnoliopsida</taxon>
        <taxon>eudicotyledons</taxon>
        <taxon>Gunneridae</taxon>
        <taxon>Pentapetalae</taxon>
        <taxon>asterids</taxon>
        <taxon>campanulids</taxon>
        <taxon>Asterales</taxon>
        <taxon>Asteraceae</taxon>
        <taxon>Asteroideae</taxon>
        <taxon>Heliantheae alliance</taxon>
        <taxon>Heliantheae</taxon>
        <taxon>Helianthus</taxon>
    </lineage>
</organism>
<feature type="transmembrane region" description="Helical" evidence="2">
    <location>
        <begin position="388"/>
        <end position="408"/>
    </location>
</feature>
<reference evidence="4" key="2">
    <citation type="submission" date="2020-06" db="EMBL/GenBank/DDBJ databases">
        <title>Helianthus annuus Genome sequencing and assembly Release 2.</title>
        <authorList>
            <person name="Gouzy J."/>
            <person name="Langlade N."/>
            <person name="Munos S."/>
        </authorList>
    </citation>
    <scope>NUCLEOTIDE SEQUENCE</scope>
    <source>
        <tissue evidence="4">Leaves</tissue>
    </source>
</reference>
<evidence type="ECO:0000313" key="5">
    <source>
        <dbReference type="Proteomes" id="UP000215914"/>
    </source>
</evidence>